<evidence type="ECO:0000256" key="4">
    <source>
        <dbReference type="ARBA" id="ARBA00022454"/>
    </source>
</evidence>
<comment type="subcellular location">
    <subcellularLocation>
        <location evidence="2">Chromosome</location>
    </subcellularLocation>
    <subcellularLocation>
        <location evidence="1">Nucleus</location>
    </subcellularLocation>
</comment>
<organism evidence="8 9">
    <name type="scientific">Diatraea saccharalis</name>
    <name type="common">sugarcane borer</name>
    <dbReference type="NCBI Taxonomy" id="40085"/>
    <lineage>
        <taxon>Eukaryota</taxon>
        <taxon>Metazoa</taxon>
        <taxon>Ecdysozoa</taxon>
        <taxon>Arthropoda</taxon>
        <taxon>Hexapoda</taxon>
        <taxon>Insecta</taxon>
        <taxon>Pterygota</taxon>
        <taxon>Neoptera</taxon>
        <taxon>Endopterygota</taxon>
        <taxon>Lepidoptera</taxon>
        <taxon>Glossata</taxon>
        <taxon>Ditrysia</taxon>
        <taxon>Pyraloidea</taxon>
        <taxon>Crambidae</taxon>
        <taxon>Crambinae</taxon>
        <taxon>Diatraea</taxon>
    </lineage>
</organism>
<dbReference type="AlphaFoldDB" id="A0A9P0C6R2"/>
<reference evidence="8" key="1">
    <citation type="submission" date="2021-12" db="EMBL/GenBank/DDBJ databases">
        <authorList>
            <person name="King R."/>
        </authorList>
    </citation>
    <scope>NUCLEOTIDE SEQUENCE</scope>
</reference>
<dbReference type="Pfam" id="PF10283">
    <property type="entry name" value="zf-CCHH"/>
    <property type="match status" value="1"/>
</dbReference>
<dbReference type="Proteomes" id="UP001153714">
    <property type="component" value="Chromosome 4"/>
</dbReference>
<feature type="domain" description="PBZ-type" evidence="7">
    <location>
        <begin position="15"/>
        <end position="40"/>
    </location>
</feature>
<name>A0A9P0C6R2_9NEOP</name>
<evidence type="ECO:0000256" key="2">
    <source>
        <dbReference type="ARBA" id="ARBA00004286"/>
    </source>
</evidence>
<comment type="similarity">
    <text evidence="3">Belongs to the HPF1 family.</text>
</comment>
<dbReference type="PANTHER" id="PTHR13386">
    <property type="entry name" value="HISTONE PARYLATION FACTOR 1"/>
    <property type="match status" value="1"/>
</dbReference>
<evidence type="ECO:0000259" key="7">
    <source>
        <dbReference type="Pfam" id="PF10283"/>
    </source>
</evidence>
<keyword evidence="5" id="KW-0539">Nucleus</keyword>
<dbReference type="OrthoDB" id="416496at2759"/>
<evidence type="ECO:0000256" key="1">
    <source>
        <dbReference type="ARBA" id="ARBA00004123"/>
    </source>
</evidence>
<proteinExistence type="inferred from homology"/>
<accession>A0A9P0C6R2</accession>
<gene>
    <name evidence="8" type="ORF">DIATSA_LOCUS9729</name>
</gene>
<dbReference type="GO" id="GO:0072572">
    <property type="term" value="F:poly-ADP-D-ribose binding"/>
    <property type="evidence" value="ECO:0007669"/>
    <property type="project" value="TreeGrafter"/>
</dbReference>
<dbReference type="GO" id="GO:0005694">
    <property type="term" value="C:chromosome"/>
    <property type="evidence" value="ECO:0007669"/>
    <property type="project" value="UniProtKB-SubCell"/>
</dbReference>
<reference evidence="8" key="2">
    <citation type="submission" date="2022-10" db="EMBL/GenBank/DDBJ databases">
        <authorList>
            <consortium name="ENA_rothamsted_submissions"/>
            <consortium name="culmorum"/>
            <person name="King R."/>
        </authorList>
    </citation>
    <scope>NUCLEOTIDE SEQUENCE</scope>
</reference>
<evidence type="ECO:0000256" key="6">
    <source>
        <dbReference type="SAM" id="MobiDB-lite"/>
    </source>
</evidence>
<keyword evidence="9" id="KW-1185">Reference proteome</keyword>
<evidence type="ECO:0000256" key="5">
    <source>
        <dbReference type="ARBA" id="ARBA00023242"/>
    </source>
</evidence>
<dbReference type="EMBL" id="OU893335">
    <property type="protein sequence ID" value="CAH0759411.1"/>
    <property type="molecule type" value="Genomic_DNA"/>
</dbReference>
<dbReference type="GO" id="GO:0005634">
    <property type="term" value="C:nucleus"/>
    <property type="evidence" value="ECO:0007669"/>
    <property type="project" value="UniProtKB-SubCell"/>
</dbReference>
<feature type="region of interest" description="Disordered" evidence="6">
    <location>
        <begin position="48"/>
        <end position="74"/>
    </location>
</feature>
<dbReference type="InterPro" id="IPR019406">
    <property type="entry name" value="APLF_PBZ"/>
</dbReference>
<sequence>MSSDDEWQTYVKDSRTICKYGAKCYQKNVEHHKTYKHPPKNMKAIKNTRDKRKFSPFTRKNKEKTVNNQTPNTSTVQIQDTDENISGPIETLSHNSNDVNIKMKIPDNIKYYSINPNHELFKELFLVHMPNDFYKFYECFDGYEIVRLLSTVNLELIGPYDLLLGKLPIVDDKELYLVHWRFYFDPPEFQAVIKKKGNSQFHIGYYRDNPDDKPQFLASNDSEKDCRITPIASNIFAAVYFYLENEKKTSPFVAMACQKVMDKLKKTALENNICIEKYSVQDRQAHCITKTLHGAGIVVPYNKKTQLGYRHLTESDANLKKIFIKLENAANQIEKNKVLSELQPVITYANIAVDECDFGTGLEAGIDLFCSGLKELEPSALSCLISAYNLLNRGDFSNIIMVCFY</sequence>
<feature type="compositionally biased region" description="Basic residues" evidence="6">
    <location>
        <begin position="49"/>
        <end position="62"/>
    </location>
</feature>
<protein>
    <recommendedName>
        <fullName evidence="7">PBZ-type domain-containing protein</fullName>
    </recommendedName>
</protein>
<evidence type="ECO:0000256" key="3">
    <source>
        <dbReference type="ARBA" id="ARBA00010803"/>
    </source>
</evidence>
<dbReference type="PANTHER" id="PTHR13386:SF1">
    <property type="entry name" value="HISTONE PARYLATION FACTOR 1"/>
    <property type="match status" value="1"/>
</dbReference>
<dbReference type="Pfam" id="PF10228">
    <property type="entry name" value="HPF1"/>
    <property type="match status" value="1"/>
</dbReference>
<dbReference type="GO" id="GO:0006974">
    <property type="term" value="P:DNA damage response"/>
    <property type="evidence" value="ECO:0007669"/>
    <property type="project" value="InterPro"/>
</dbReference>
<evidence type="ECO:0000313" key="9">
    <source>
        <dbReference type="Proteomes" id="UP001153714"/>
    </source>
</evidence>
<evidence type="ECO:0000313" key="8">
    <source>
        <dbReference type="EMBL" id="CAH0759411.1"/>
    </source>
</evidence>
<dbReference type="InterPro" id="IPR019361">
    <property type="entry name" value="HPF1"/>
</dbReference>
<dbReference type="GO" id="GO:0042393">
    <property type="term" value="F:histone binding"/>
    <property type="evidence" value="ECO:0007669"/>
    <property type="project" value="InterPro"/>
</dbReference>
<keyword evidence="4" id="KW-0158">Chromosome</keyword>